<dbReference type="InterPro" id="IPR037682">
    <property type="entry name" value="TonB_C"/>
</dbReference>
<dbReference type="RefSeq" id="WP_115814263.1">
    <property type="nucleotide sequence ID" value="NZ_QUNI01000010.1"/>
</dbReference>
<feature type="signal peptide" evidence="1">
    <location>
        <begin position="1"/>
        <end position="19"/>
    </location>
</feature>
<comment type="caution">
    <text evidence="3">The sequence shown here is derived from an EMBL/GenBank/DDBJ whole genome shotgun (WGS) entry which is preliminary data.</text>
</comment>
<evidence type="ECO:0000313" key="4">
    <source>
        <dbReference type="Proteomes" id="UP000257136"/>
    </source>
</evidence>
<evidence type="ECO:0000259" key="2">
    <source>
        <dbReference type="Pfam" id="PF03544"/>
    </source>
</evidence>
<sequence>MKRILLSIITLFIVDFASAQVTATMVDDAPYAYEEVEVRPEFPGGNNAFMTFISSNFQMPEYDGNGGTLKIAFIIEIDGSVTNVNVVKDLGGGTGAEAKRVISKSPKWTCGETRGQKVRVLYEVPIKIASQG</sequence>
<feature type="domain" description="TonB C-terminal" evidence="2">
    <location>
        <begin position="64"/>
        <end position="126"/>
    </location>
</feature>
<dbReference type="OrthoDB" id="1095452at2"/>
<dbReference type="Gene3D" id="3.30.1150.10">
    <property type="match status" value="1"/>
</dbReference>
<dbReference type="AlphaFoldDB" id="A0A3E0EDM4"/>
<keyword evidence="1" id="KW-0732">Signal</keyword>
<reference evidence="3 4" key="1">
    <citation type="submission" date="2018-08" db="EMBL/GenBank/DDBJ databases">
        <title>Genomic Encyclopedia of Archaeal and Bacterial Type Strains, Phase II (KMG-II): from individual species to whole genera.</title>
        <authorList>
            <person name="Goeker M."/>
        </authorList>
    </citation>
    <scope>NUCLEOTIDE SEQUENCE [LARGE SCALE GENOMIC DNA]</scope>
    <source>
        <strain evidence="3 4">DSM 100880</strain>
    </source>
</reference>
<name>A0A3E0EDM4_9FLAO</name>
<evidence type="ECO:0000313" key="3">
    <source>
        <dbReference type="EMBL" id="REG96345.1"/>
    </source>
</evidence>
<feature type="chain" id="PRO_5017810616" evidence="1">
    <location>
        <begin position="20"/>
        <end position="132"/>
    </location>
</feature>
<organism evidence="3 4">
    <name type="scientific">Flavobacterium aquicola</name>
    <dbReference type="NCBI Taxonomy" id="1682742"/>
    <lineage>
        <taxon>Bacteria</taxon>
        <taxon>Pseudomonadati</taxon>
        <taxon>Bacteroidota</taxon>
        <taxon>Flavobacteriia</taxon>
        <taxon>Flavobacteriales</taxon>
        <taxon>Flavobacteriaceae</taxon>
        <taxon>Flavobacterium</taxon>
    </lineage>
</organism>
<evidence type="ECO:0000256" key="1">
    <source>
        <dbReference type="SAM" id="SignalP"/>
    </source>
</evidence>
<proteinExistence type="predicted"/>
<dbReference type="GO" id="GO:0055085">
    <property type="term" value="P:transmembrane transport"/>
    <property type="evidence" value="ECO:0007669"/>
    <property type="project" value="InterPro"/>
</dbReference>
<dbReference type="SUPFAM" id="SSF74653">
    <property type="entry name" value="TolA/TonB C-terminal domain"/>
    <property type="match status" value="1"/>
</dbReference>
<accession>A0A3E0EDM4</accession>
<dbReference type="Pfam" id="PF03544">
    <property type="entry name" value="TonB_C"/>
    <property type="match status" value="1"/>
</dbReference>
<gene>
    <name evidence="3" type="ORF">C8P67_110172</name>
</gene>
<dbReference type="EMBL" id="QUNI01000010">
    <property type="protein sequence ID" value="REG96345.1"/>
    <property type="molecule type" value="Genomic_DNA"/>
</dbReference>
<dbReference type="Proteomes" id="UP000257136">
    <property type="component" value="Unassembled WGS sequence"/>
</dbReference>
<keyword evidence="4" id="KW-1185">Reference proteome</keyword>
<protein>
    <submittedName>
        <fullName evidence="3">TonB-like protein</fullName>
    </submittedName>
</protein>